<dbReference type="AlphaFoldDB" id="A0A5E4X740"/>
<protein>
    <submittedName>
        <fullName evidence="1">Uncharacterized protein</fullName>
    </submittedName>
</protein>
<evidence type="ECO:0000313" key="1">
    <source>
        <dbReference type="EMBL" id="VVE32139.1"/>
    </source>
</evidence>
<dbReference type="OrthoDB" id="8968058at2"/>
<dbReference type="Proteomes" id="UP000400981">
    <property type="component" value="Unassembled WGS sequence"/>
</dbReference>
<accession>A0A5E4X740</accession>
<proteinExistence type="predicted"/>
<dbReference type="RefSeq" id="WP_150590786.1">
    <property type="nucleotide sequence ID" value="NZ_CABPSH010000010.1"/>
</dbReference>
<sequence length="127" mass="14123">MDFEWDWLTIGVHRPRLRAERGFPTEEMRKMANVIVLAIENNMSARARVVEIVFARDGTLRVDVGTTLEADTQAVAQICIALATVFALPPDAVALHVTVVTQSEVDLHFGVYERMLAEKVGTVPPLH</sequence>
<evidence type="ECO:0000313" key="2">
    <source>
        <dbReference type="Proteomes" id="UP000400981"/>
    </source>
</evidence>
<name>A0A5E4X740_9BURK</name>
<organism evidence="1 2">
    <name type="scientific">Pandoraea eparura</name>
    <dbReference type="NCBI Taxonomy" id="2508291"/>
    <lineage>
        <taxon>Bacteria</taxon>
        <taxon>Pseudomonadati</taxon>
        <taxon>Pseudomonadota</taxon>
        <taxon>Betaproteobacteria</taxon>
        <taxon>Burkholderiales</taxon>
        <taxon>Burkholderiaceae</taxon>
        <taxon>Pandoraea</taxon>
    </lineage>
</organism>
<reference evidence="1 2" key="1">
    <citation type="submission" date="2019-08" db="EMBL/GenBank/DDBJ databases">
        <authorList>
            <person name="Peeters C."/>
        </authorList>
    </citation>
    <scope>NUCLEOTIDE SEQUENCE [LARGE SCALE GENOMIC DNA]</scope>
    <source>
        <strain evidence="1 2">LMG 31012</strain>
    </source>
</reference>
<dbReference type="EMBL" id="CABPSH010000010">
    <property type="protein sequence ID" value="VVE32139.1"/>
    <property type="molecule type" value="Genomic_DNA"/>
</dbReference>
<keyword evidence="2" id="KW-1185">Reference proteome</keyword>
<gene>
    <name evidence="1" type="ORF">PEP31012_03731</name>
</gene>